<proteinExistence type="inferred from homology"/>
<dbReference type="PROSITE" id="PS00211">
    <property type="entry name" value="ABC_TRANSPORTER_1"/>
    <property type="match status" value="1"/>
</dbReference>
<dbReference type="InterPro" id="IPR003439">
    <property type="entry name" value="ABC_transporter-like_ATP-bd"/>
</dbReference>
<keyword evidence="3" id="KW-0547">Nucleotide-binding</keyword>
<evidence type="ECO:0000256" key="4">
    <source>
        <dbReference type="ARBA" id="ARBA00022840"/>
    </source>
</evidence>
<dbReference type="HOGENOM" id="CLU_000604_1_22_11"/>
<dbReference type="Pfam" id="PF00005">
    <property type="entry name" value="ABC_tran"/>
    <property type="match status" value="1"/>
</dbReference>
<dbReference type="GO" id="GO:0016887">
    <property type="term" value="F:ATP hydrolysis activity"/>
    <property type="evidence" value="ECO:0007669"/>
    <property type="project" value="InterPro"/>
</dbReference>
<dbReference type="PANTHER" id="PTHR43166:SF4">
    <property type="entry name" value="PHOSPHONATES IMPORT ATP-BINDING PROTEIN PHNC"/>
    <property type="match status" value="1"/>
</dbReference>
<dbReference type="SUPFAM" id="SSF52540">
    <property type="entry name" value="P-loop containing nucleoside triphosphate hydrolases"/>
    <property type="match status" value="1"/>
</dbReference>
<evidence type="ECO:0000256" key="2">
    <source>
        <dbReference type="ARBA" id="ARBA00022448"/>
    </source>
</evidence>
<accession>D7BPL6</accession>
<dbReference type="InterPro" id="IPR003593">
    <property type="entry name" value="AAA+_ATPase"/>
</dbReference>
<dbReference type="OrthoDB" id="3190580at2"/>
<keyword evidence="4" id="KW-0067">ATP-binding</keyword>
<dbReference type="SMART" id="SM00382">
    <property type="entry name" value="AAA"/>
    <property type="match status" value="1"/>
</dbReference>
<organism evidence="6 7">
    <name type="scientific">Arcanobacterium haemolyticum (strain ATCC 9345 / DSM 20595 / CCM 5947 / CCUG 17215 / LMG 16163 / NBRC 15585 / NCTC 8452 / 11018)</name>
    <dbReference type="NCBI Taxonomy" id="644284"/>
    <lineage>
        <taxon>Bacteria</taxon>
        <taxon>Bacillati</taxon>
        <taxon>Actinomycetota</taxon>
        <taxon>Actinomycetes</taxon>
        <taxon>Actinomycetales</taxon>
        <taxon>Actinomycetaceae</taxon>
        <taxon>Arcanobacterium</taxon>
    </lineage>
</organism>
<dbReference type="InterPro" id="IPR017871">
    <property type="entry name" value="ABC_transporter-like_CS"/>
</dbReference>
<dbReference type="STRING" id="644284.Arch_1152"/>
<dbReference type="EMBL" id="CP002045">
    <property type="protein sequence ID" value="ADH92865.1"/>
    <property type="molecule type" value="Genomic_DNA"/>
</dbReference>
<evidence type="ECO:0000313" key="6">
    <source>
        <dbReference type="EMBL" id="ADH92865.1"/>
    </source>
</evidence>
<feature type="domain" description="ABC transporter" evidence="5">
    <location>
        <begin position="2"/>
        <end position="245"/>
    </location>
</feature>
<dbReference type="Gene3D" id="3.40.50.300">
    <property type="entry name" value="P-loop containing nucleotide triphosphate hydrolases"/>
    <property type="match status" value="1"/>
</dbReference>
<dbReference type="KEGG" id="ahe:Arch_1152"/>
<dbReference type="PIRSF" id="PIRSF039085">
    <property type="entry name" value="ABC_ATPase_HisP"/>
    <property type="match status" value="1"/>
</dbReference>
<dbReference type="Proteomes" id="UP000000376">
    <property type="component" value="Chromosome"/>
</dbReference>
<evidence type="ECO:0000256" key="3">
    <source>
        <dbReference type="ARBA" id="ARBA00022741"/>
    </source>
</evidence>
<dbReference type="PANTHER" id="PTHR43166">
    <property type="entry name" value="AMINO ACID IMPORT ATP-BINDING PROTEIN"/>
    <property type="match status" value="1"/>
</dbReference>
<dbReference type="GO" id="GO:0005524">
    <property type="term" value="F:ATP binding"/>
    <property type="evidence" value="ECO:0007669"/>
    <property type="project" value="UniProtKB-KW"/>
</dbReference>
<dbReference type="GO" id="GO:0015424">
    <property type="term" value="F:ABC-type amino acid transporter activity"/>
    <property type="evidence" value="ECO:0007669"/>
    <property type="project" value="InterPro"/>
</dbReference>
<comment type="similarity">
    <text evidence="1">Belongs to the ABC transporter superfamily.</text>
</comment>
<dbReference type="eggNOG" id="COG1126">
    <property type="taxonomic scope" value="Bacteria"/>
</dbReference>
<dbReference type="AlphaFoldDB" id="D7BPL6"/>
<dbReference type="InterPro" id="IPR030679">
    <property type="entry name" value="ABC_ATPase_HisP-typ"/>
</dbReference>
<evidence type="ECO:0000256" key="1">
    <source>
        <dbReference type="ARBA" id="ARBA00005417"/>
    </source>
</evidence>
<reference evidence="6 7" key="1">
    <citation type="journal article" date="2010" name="Stand. Genomic Sci.">
        <title>Complete genome sequence of Arcanobacterium haemolyticum type strain (11018).</title>
        <authorList>
            <person name="Yasawong M."/>
            <person name="Teshima H."/>
            <person name="Lapidus A."/>
            <person name="Nolan M."/>
            <person name="Lucas S."/>
            <person name="Glavina Del Rio T."/>
            <person name="Tice H."/>
            <person name="Cheng J."/>
            <person name="Bruce D."/>
            <person name="Detter C."/>
            <person name="Tapia R."/>
            <person name="Han C."/>
            <person name="Goodwin L."/>
            <person name="Pitluck S."/>
            <person name="Liolios K."/>
            <person name="Ivanova N."/>
            <person name="Mavromatis K."/>
            <person name="Mikhailova N."/>
            <person name="Pati A."/>
            <person name="Chen A."/>
            <person name="Palaniappan K."/>
            <person name="Land M."/>
            <person name="Hauser L."/>
            <person name="Chang Y."/>
            <person name="Jeffries C."/>
            <person name="Rohde M."/>
            <person name="Sikorski J."/>
            <person name="Pukall R."/>
            <person name="Goker M."/>
            <person name="Woyke T."/>
            <person name="Bristow J."/>
            <person name="Eisen J."/>
            <person name="Markowitz V."/>
            <person name="Hugenholtz P."/>
            <person name="Kyrpides N."/>
            <person name="Klenk H."/>
        </authorList>
    </citation>
    <scope>NUCLEOTIDE SEQUENCE [LARGE SCALE GENOMIC DNA]</scope>
    <source>
        <strain evidence="7">ATCC 9345 / DSM 20595 / CCUG 17215 / LMG 16163 / NBRC 15585 / NCTC 8452 / 11018</strain>
    </source>
</reference>
<evidence type="ECO:0000313" key="7">
    <source>
        <dbReference type="Proteomes" id="UP000000376"/>
    </source>
</evidence>
<sequence length="249" mass="27233">MLRVDSLTKRFTAKDGSEVTALQNMSIDFDPDETTVILGPSGSGKSTLLRTLNLLETPDSGTLSVSDCTVDFSKKLTKDDKRTVRSHSAMVFQDFQLFAHLTVLENVTLGPIKARGMAKKDACALGRELIATVGLSGREDAYPYQLSGGQKQRVAIARALAMEPEFLLCDEPTSALDPELASEVRTVLQRVAEGDTAIVLVTHDMGFARTIADRIIFMQDGVIGFDGCATEFFSTDQERIVKFRQVFDA</sequence>
<name>D7BPL6_ARCHD</name>
<evidence type="ECO:0000259" key="5">
    <source>
        <dbReference type="PROSITE" id="PS50893"/>
    </source>
</evidence>
<protein>
    <submittedName>
        <fullName evidence="6">ABC transporter related protein</fullName>
    </submittedName>
</protein>
<dbReference type="RefSeq" id="WP_013170359.1">
    <property type="nucleotide sequence ID" value="NC_014218.1"/>
</dbReference>
<dbReference type="InterPro" id="IPR050086">
    <property type="entry name" value="MetN_ABC_transporter-like"/>
</dbReference>
<gene>
    <name evidence="6" type="ordered locus">Arch_1152</name>
</gene>
<dbReference type="PROSITE" id="PS50893">
    <property type="entry name" value="ABC_TRANSPORTER_2"/>
    <property type="match status" value="1"/>
</dbReference>
<keyword evidence="2" id="KW-0813">Transport</keyword>
<dbReference type="InterPro" id="IPR027417">
    <property type="entry name" value="P-loop_NTPase"/>
</dbReference>
<keyword evidence="7" id="KW-1185">Reference proteome</keyword>